<evidence type="ECO:0000256" key="1">
    <source>
        <dbReference type="SAM" id="MobiDB-lite"/>
    </source>
</evidence>
<dbReference type="AlphaFoldDB" id="A0A1C7M523"/>
<organism evidence="4 5">
    <name type="scientific">Grifola frondosa</name>
    <name type="common">Maitake</name>
    <name type="synonym">Polyporus frondosus</name>
    <dbReference type="NCBI Taxonomy" id="5627"/>
    <lineage>
        <taxon>Eukaryota</taxon>
        <taxon>Fungi</taxon>
        <taxon>Dikarya</taxon>
        <taxon>Basidiomycota</taxon>
        <taxon>Agaricomycotina</taxon>
        <taxon>Agaricomycetes</taxon>
        <taxon>Polyporales</taxon>
        <taxon>Grifolaceae</taxon>
        <taxon>Grifola</taxon>
    </lineage>
</organism>
<feature type="transmembrane region" description="Helical" evidence="2">
    <location>
        <begin position="496"/>
        <end position="515"/>
    </location>
</feature>
<gene>
    <name evidence="4" type="ORF">A0H81_09875</name>
</gene>
<dbReference type="InterPro" id="IPR015915">
    <property type="entry name" value="Kelch-typ_b-propeller"/>
</dbReference>
<name>A0A1C7M523_GRIFR</name>
<keyword evidence="5" id="KW-1185">Reference proteome</keyword>
<comment type="caution">
    <text evidence="4">The sequence shown here is derived from an EMBL/GenBank/DDBJ whole genome shotgun (WGS) entry which is preliminary data.</text>
</comment>
<feature type="region of interest" description="Disordered" evidence="1">
    <location>
        <begin position="453"/>
        <end position="480"/>
    </location>
</feature>
<dbReference type="STRING" id="5627.A0A1C7M523"/>
<dbReference type="Gene3D" id="2.120.10.80">
    <property type="entry name" value="Kelch-type beta propeller"/>
    <property type="match status" value="2"/>
</dbReference>
<feature type="compositionally biased region" description="Acidic residues" evidence="1">
    <location>
        <begin position="918"/>
        <end position="928"/>
    </location>
</feature>
<feature type="chain" id="PRO_5008888938" evidence="3">
    <location>
        <begin position="29"/>
        <end position="960"/>
    </location>
</feature>
<evidence type="ECO:0000256" key="2">
    <source>
        <dbReference type="SAM" id="Phobius"/>
    </source>
</evidence>
<sequence>MLCTQRHPRRLISCFLLLLILCCPSSHAQAISTSTPIPPLQWINLSGLLTGSPSAPPLKDASIGYDGVTRDLIIFGGESQQGFPTSQTYLLNLETLTWHSPSPPTGLNTGPSVRTASVGGDDFAASNRQGHVVIGGEGSDDSALSDVWDFDYINQFWSQVNMSPGGPSARWGAVGGIDIRVPFIQDPVVPGPNRSLYLAGGYDGKTMYPLSDRFGQLGANYSGQFKPSVKIPCCRDSRISADRHHRRMRSIANITNSSCALQDSFIIDTVAGTVKAPSPCPAPRLDGTVVPNFNGVSSNFASQAFLLFGTFNSSLWDDGGGLERGEVAVLDVGTAAWTRVLPAGDPGSTTGGTPAYPSPREGAVAIASANVLVGSSTNAASDTIIFGGRDASGQYLSEVWLLRAYNATLTQTNQSWSGFGNGELTGGKDANGAGVTVQYMTECASAITGIATQSGGHSSSTTATSGPSSSTGTGSSSSSSASAAPLYDTSTIHKSLAPVSVALFMPAVVFFRLSAPSVGVSQLSERHIALFYAAAAVGLAAYGLGIAGLATSFTSIVSTMSIVKRSSSSSLNLKTAHGRAGIALFIGFYGLVPLLIIFAIVLNRIYAVRDDEVAPTNGDARPRTNSDETTGEKSTNGRTASPLSKSEGPSQETHSEGRSLRVRSWAGLGTWAGAAGRRSSESGLDSGAPDSQPQGSFEVTNRPSRTRRASGNSLAAFSDPRPTHSRRNLSDLSWLDRRRSLNTVGELDLALNQLHRPQDPGTPGTTAMDMMSTSGLMPAPTDSSIQMPQPFEGFIHVLFHAFLLALSILCLVALWTRGPRAAFGVFLAWTVLFYIGIVVLSWQGHPRISILSVLCSRLRADPLHHSRVPNGGTPGPSRPLSAVGSEGVPFPGGPYQHHQPPFRAAADHEYPASLSQEPDADDEEEDEDARQRRIEEEMSRRDVSIVTVPRRRLFLTNPGP</sequence>
<keyword evidence="3" id="KW-0732">Signal</keyword>
<proteinExistence type="predicted"/>
<keyword evidence="2" id="KW-0472">Membrane</keyword>
<feature type="compositionally biased region" description="Polar residues" evidence="1">
    <location>
        <begin position="689"/>
        <end position="715"/>
    </location>
</feature>
<feature type="transmembrane region" description="Helical" evidence="2">
    <location>
        <begin position="794"/>
        <end position="815"/>
    </location>
</feature>
<reference evidence="4 5" key="1">
    <citation type="submission" date="2016-03" db="EMBL/GenBank/DDBJ databases">
        <title>Whole genome sequencing of Grifola frondosa 9006-11.</title>
        <authorList>
            <person name="Min B."/>
            <person name="Park H."/>
            <person name="Kim J.-G."/>
            <person name="Cho H."/>
            <person name="Oh Y.-L."/>
            <person name="Kong W.-S."/>
            <person name="Choi I.-G."/>
        </authorList>
    </citation>
    <scope>NUCLEOTIDE SEQUENCE [LARGE SCALE GENOMIC DNA]</scope>
    <source>
        <strain evidence="4 5">9006-11</strain>
    </source>
</reference>
<feature type="signal peptide" evidence="3">
    <location>
        <begin position="1"/>
        <end position="28"/>
    </location>
</feature>
<dbReference type="PANTHER" id="PTHR23244:SF471">
    <property type="entry name" value="GUANINE NUCLEOTIDE-BINDING PROTEIN SUBUNIT BETA 1-RELATED"/>
    <property type="match status" value="1"/>
</dbReference>
<evidence type="ECO:0000313" key="4">
    <source>
        <dbReference type="EMBL" id="OBZ70174.1"/>
    </source>
</evidence>
<dbReference type="SUPFAM" id="SSF117281">
    <property type="entry name" value="Kelch motif"/>
    <property type="match status" value="1"/>
</dbReference>
<feature type="region of interest" description="Disordered" evidence="1">
    <location>
        <begin position="676"/>
        <end position="727"/>
    </location>
</feature>
<feature type="transmembrane region" description="Helical" evidence="2">
    <location>
        <begin position="527"/>
        <end position="560"/>
    </location>
</feature>
<feature type="transmembrane region" description="Helical" evidence="2">
    <location>
        <begin position="580"/>
        <end position="602"/>
    </location>
</feature>
<feature type="region of interest" description="Disordered" evidence="1">
    <location>
        <begin position="865"/>
        <end position="942"/>
    </location>
</feature>
<accession>A0A1C7M523</accession>
<evidence type="ECO:0000256" key="3">
    <source>
        <dbReference type="SAM" id="SignalP"/>
    </source>
</evidence>
<evidence type="ECO:0000313" key="5">
    <source>
        <dbReference type="Proteomes" id="UP000092993"/>
    </source>
</evidence>
<dbReference type="OMA" id="RGPYQHH"/>
<dbReference type="OrthoDB" id="10250130at2759"/>
<protein>
    <submittedName>
        <fullName evidence="4">Uncharacterized protein</fullName>
    </submittedName>
</protein>
<dbReference type="EMBL" id="LUGG01000014">
    <property type="protein sequence ID" value="OBZ70174.1"/>
    <property type="molecule type" value="Genomic_DNA"/>
</dbReference>
<dbReference type="Proteomes" id="UP000092993">
    <property type="component" value="Unassembled WGS sequence"/>
</dbReference>
<feature type="region of interest" description="Disordered" evidence="1">
    <location>
        <begin position="614"/>
        <end position="659"/>
    </location>
</feature>
<feature type="compositionally biased region" description="Polar residues" evidence="1">
    <location>
        <begin position="632"/>
        <end position="652"/>
    </location>
</feature>
<dbReference type="PANTHER" id="PTHR23244">
    <property type="entry name" value="KELCH REPEAT DOMAIN"/>
    <property type="match status" value="1"/>
</dbReference>
<keyword evidence="2" id="KW-0812">Transmembrane</keyword>
<feature type="transmembrane region" description="Helical" evidence="2">
    <location>
        <begin position="821"/>
        <end position="842"/>
    </location>
</feature>
<keyword evidence="2" id="KW-1133">Transmembrane helix</keyword>
<feature type="compositionally biased region" description="Basic and acidic residues" evidence="1">
    <location>
        <begin position="929"/>
        <end position="942"/>
    </location>
</feature>